<dbReference type="PANTHER" id="PTHR33336">
    <property type="entry name" value="QUINOL MONOOXYGENASE YGIN-RELATED"/>
    <property type="match status" value="1"/>
</dbReference>
<dbReference type="PROSITE" id="PS51725">
    <property type="entry name" value="ABM"/>
    <property type="match status" value="1"/>
</dbReference>
<dbReference type="Gene3D" id="3.30.70.100">
    <property type="match status" value="1"/>
</dbReference>
<keyword evidence="2" id="KW-0560">Oxidoreductase</keyword>
<proteinExistence type="predicted"/>
<dbReference type="OrthoDB" id="287932at2"/>
<dbReference type="Proteomes" id="UP000245959">
    <property type="component" value="Unassembled WGS sequence"/>
</dbReference>
<dbReference type="InterPro" id="IPR007138">
    <property type="entry name" value="ABM_dom"/>
</dbReference>
<feature type="domain" description="ABM" evidence="1">
    <location>
        <begin position="2"/>
        <end position="91"/>
    </location>
</feature>
<dbReference type="EMBL" id="QEKH01000065">
    <property type="protein sequence ID" value="PVY30459.1"/>
    <property type="molecule type" value="Genomic_DNA"/>
</dbReference>
<gene>
    <name evidence="2" type="ORF">C8D82_1655</name>
</gene>
<keyword evidence="2" id="KW-0503">Monooxygenase</keyword>
<evidence type="ECO:0000259" key="1">
    <source>
        <dbReference type="PROSITE" id="PS51725"/>
    </source>
</evidence>
<sequence length="94" mass="10506">MFNIIGVLSINPNSGDKLAQLLSPLIAASRKDPGCIGYDCKRDELNADTYLFIETWKDDASLDAHMQTAHFKTFVEQVDAILEAPLELHKIMLD</sequence>
<keyword evidence="3" id="KW-1185">Reference proteome</keyword>
<dbReference type="InterPro" id="IPR050744">
    <property type="entry name" value="AI-2_Isomerase_LsrG"/>
</dbReference>
<dbReference type="Pfam" id="PF03992">
    <property type="entry name" value="ABM"/>
    <property type="match status" value="1"/>
</dbReference>
<dbReference type="GeneID" id="78297366"/>
<reference evidence="2 3" key="1">
    <citation type="submission" date="2018-04" db="EMBL/GenBank/DDBJ databases">
        <title>Genomic Encyclopedia of Type Strains, Phase IV (KMG-IV): sequencing the most valuable type-strain genomes for metagenomic binning, comparative biology and taxonomic classification.</title>
        <authorList>
            <person name="Goeker M."/>
        </authorList>
    </citation>
    <scope>NUCLEOTIDE SEQUENCE [LARGE SCALE GENOMIC DNA]</scope>
    <source>
        <strain evidence="2 3">DSM 14823</strain>
    </source>
</reference>
<accession>A0A2U1A9W7</accession>
<protein>
    <submittedName>
        <fullName evidence="2">Quinol monooxygenase YgiN</fullName>
    </submittedName>
</protein>
<name>A0A2U1A9W7_9BACT</name>
<evidence type="ECO:0000313" key="3">
    <source>
        <dbReference type="Proteomes" id="UP000245959"/>
    </source>
</evidence>
<dbReference type="GO" id="GO:0004497">
    <property type="term" value="F:monooxygenase activity"/>
    <property type="evidence" value="ECO:0007669"/>
    <property type="project" value="UniProtKB-KW"/>
</dbReference>
<dbReference type="InterPro" id="IPR011008">
    <property type="entry name" value="Dimeric_a/b-barrel"/>
</dbReference>
<evidence type="ECO:0000313" key="2">
    <source>
        <dbReference type="EMBL" id="PVY30459.1"/>
    </source>
</evidence>
<comment type="caution">
    <text evidence="2">The sequence shown here is derived from an EMBL/GenBank/DDBJ whole genome shotgun (WGS) entry which is preliminary data.</text>
</comment>
<organism evidence="2 3">
    <name type="scientific">Victivallis vadensis</name>
    <dbReference type="NCBI Taxonomy" id="172901"/>
    <lineage>
        <taxon>Bacteria</taxon>
        <taxon>Pseudomonadati</taxon>
        <taxon>Lentisphaerota</taxon>
        <taxon>Lentisphaeria</taxon>
        <taxon>Victivallales</taxon>
        <taxon>Victivallaceae</taxon>
        <taxon>Victivallis</taxon>
    </lineage>
</organism>
<dbReference type="RefSeq" id="WP_147835748.1">
    <property type="nucleotide sequence ID" value="NZ_CABMMC010000119.1"/>
</dbReference>
<dbReference type="AlphaFoldDB" id="A0A2U1A9W7"/>
<dbReference type="SUPFAM" id="SSF54909">
    <property type="entry name" value="Dimeric alpha+beta barrel"/>
    <property type="match status" value="1"/>
</dbReference>
<dbReference type="PANTHER" id="PTHR33336:SF15">
    <property type="entry name" value="ABM DOMAIN-CONTAINING PROTEIN"/>
    <property type="match status" value="1"/>
</dbReference>